<reference evidence="2 3" key="1">
    <citation type="submission" date="2022-05" db="EMBL/GenBank/DDBJ databases">
        <title>Sporolactobacillus sp nov CPB3-1, isolated from tree bark (Mangifera indica L.).</title>
        <authorList>
            <person name="Phuengjayaem S."/>
            <person name="Tanasupawat S."/>
        </authorList>
    </citation>
    <scope>NUCLEOTIDE SEQUENCE [LARGE SCALE GENOMIC DNA]</scope>
    <source>
        <strain evidence="2 3">CPB3-1</strain>
    </source>
</reference>
<feature type="compositionally biased region" description="Polar residues" evidence="1">
    <location>
        <begin position="112"/>
        <end position="126"/>
    </location>
</feature>
<evidence type="ECO:0000256" key="1">
    <source>
        <dbReference type="SAM" id="MobiDB-lite"/>
    </source>
</evidence>
<name>A0ABT0M7X1_9BACL</name>
<feature type="region of interest" description="Disordered" evidence="1">
    <location>
        <begin position="112"/>
        <end position="148"/>
    </location>
</feature>
<sequence>MAVSKTNEAIKRFKNFLRSHPEIVDYVHKNGIKWNDVFDNWVIFGENHEIWKKYGVQSVETEEKNEKKKNVPFSLNKILKAVDTIDTKQWQNRLETISGALNGIQSFIGQFQQTNDSNTPDQTRTQEGTDRPPLNGERPQNPFFFRRD</sequence>
<accession>A0ABT0M7X1</accession>
<evidence type="ECO:0000313" key="3">
    <source>
        <dbReference type="Proteomes" id="UP001203004"/>
    </source>
</evidence>
<proteinExistence type="predicted"/>
<organism evidence="2 3">
    <name type="scientific">Sporolactobacillus mangiferae</name>
    <dbReference type="NCBI Taxonomy" id="2940498"/>
    <lineage>
        <taxon>Bacteria</taxon>
        <taxon>Bacillati</taxon>
        <taxon>Bacillota</taxon>
        <taxon>Bacilli</taxon>
        <taxon>Bacillales</taxon>
        <taxon>Sporolactobacillaceae</taxon>
        <taxon>Sporolactobacillus</taxon>
    </lineage>
</organism>
<comment type="caution">
    <text evidence="2">The sequence shown here is derived from an EMBL/GenBank/DDBJ whole genome shotgun (WGS) entry which is preliminary data.</text>
</comment>
<keyword evidence="3" id="KW-1185">Reference proteome</keyword>
<protein>
    <submittedName>
        <fullName evidence="2">YlbD family protein</fullName>
    </submittedName>
</protein>
<dbReference type="RefSeq" id="WP_249097669.1">
    <property type="nucleotide sequence ID" value="NZ_JAMAST010000002.1"/>
</dbReference>
<dbReference type="InterPro" id="IPR025953">
    <property type="entry name" value="YlbD_coat"/>
</dbReference>
<dbReference type="Proteomes" id="UP001203004">
    <property type="component" value="Unassembled WGS sequence"/>
</dbReference>
<evidence type="ECO:0000313" key="2">
    <source>
        <dbReference type="EMBL" id="MCL1630965.1"/>
    </source>
</evidence>
<dbReference type="Pfam" id="PF14071">
    <property type="entry name" value="YlbD_coat"/>
    <property type="match status" value="1"/>
</dbReference>
<dbReference type="EMBL" id="JAMAST010000002">
    <property type="protein sequence ID" value="MCL1630965.1"/>
    <property type="molecule type" value="Genomic_DNA"/>
</dbReference>
<gene>
    <name evidence="2" type="ORF">M3N64_03270</name>
</gene>